<dbReference type="Proteomes" id="UP000033035">
    <property type="component" value="Unassembled WGS sequence"/>
</dbReference>
<keyword evidence="3" id="KW-1185">Reference proteome</keyword>
<dbReference type="EMBL" id="AQHW01000017">
    <property type="protein sequence ID" value="KKB54264.1"/>
    <property type="molecule type" value="Genomic_DNA"/>
</dbReference>
<dbReference type="AlphaFoldDB" id="A0A0F5J908"/>
<name>A0A0F5J908_9BACT</name>
<gene>
    <name evidence="2" type="ORF">HMPREF1536_03849</name>
</gene>
<proteinExistence type="predicted"/>
<comment type="caution">
    <text evidence="2">The sequence shown here is derived from an EMBL/GenBank/DDBJ whole genome shotgun (WGS) entry which is preliminary data.</text>
</comment>
<accession>A0A0F5J908</accession>
<protein>
    <recommendedName>
        <fullName evidence="4">Macroglobulin domain-containing protein</fullName>
    </recommendedName>
</protein>
<reference evidence="2 3" key="1">
    <citation type="submission" date="2013-04" db="EMBL/GenBank/DDBJ databases">
        <title>The Genome Sequence of Parabacteroides gordonii DSM 23371.</title>
        <authorList>
            <consortium name="The Broad Institute Genomics Platform"/>
            <person name="Earl A."/>
            <person name="Ward D."/>
            <person name="Feldgarden M."/>
            <person name="Gevers D."/>
            <person name="Martens E."/>
            <person name="Sakamoto M."/>
            <person name="Benno Y."/>
            <person name="Suzuki N."/>
            <person name="Matsunaga N."/>
            <person name="Koshihara K."/>
            <person name="Seki M."/>
            <person name="Komiya H."/>
            <person name="Walker B."/>
            <person name="Young S."/>
            <person name="Zeng Q."/>
            <person name="Gargeya S."/>
            <person name="Fitzgerald M."/>
            <person name="Haas B."/>
            <person name="Abouelleil A."/>
            <person name="Allen A.W."/>
            <person name="Alvarado L."/>
            <person name="Arachchi H.M."/>
            <person name="Berlin A.M."/>
            <person name="Chapman S.B."/>
            <person name="Gainer-Dewar J."/>
            <person name="Goldberg J."/>
            <person name="Griggs A."/>
            <person name="Gujja S."/>
            <person name="Hansen M."/>
            <person name="Howarth C."/>
            <person name="Imamovic A."/>
            <person name="Ireland A."/>
            <person name="Larimer J."/>
            <person name="McCowan C."/>
            <person name="Murphy C."/>
            <person name="Pearson M."/>
            <person name="Poon T.W."/>
            <person name="Priest M."/>
            <person name="Roberts A."/>
            <person name="Saif S."/>
            <person name="Shea T."/>
            <person name="Sisk P."/>
            <person name="Sykes S."/>
            <person name="Wortman J."/>
            <person name="Nusbaum C."/>
            <person name="Birren B."/>
        </authorList>
    </citation>
    <scope>NUCLEOTIDE SEQUENCE [LARGE SCALE GENOMIC DNA]</scope>
    <source>
        <strain evidence="2 3">MS-1</strain>
    </source>
</reference>
<evidence type="ECO:0008006" key="4">
    <source>
        <dbReference type="Google" id="ProtNLM"/>
    </source>
</evidence>
<dbReference type="InterPro" id="IPR037066">
    <property type="entry name" value="Plug_dom_sf"/>
</dbReference>
<dbReference type="RefSeq" id="WP_028728309.1">
    <property type="nucleotide sequence ID" value="NZ_AUAE01000029.1"/>
</dbReference>
<dbReference type="Gene3D" id="2.170.130.10">
    <property type="entry name" value="TonB-dependent receptor, plug domain"/>
    <property type="match status" value="1"/>
</dbReference>
<dbReference type="PATRIC" id="fig|1203610.3.peg.3921"/>
<dbReference type="STRING" id="1203610.HMPREF1536_03849"/>
<evidence type="ECO:0000256" key="1">
    <source>
        <dbReference type="SAM" id="SignalP"/>
    </source>
</evidence>
<feature type="signal peptide" evidence="1">
    <location>
        <begin position="1"/>
        <end position="21"/>
    </location>
</feature>
<evidence type="ECO:0000313" key="3">
    <source>
        <dbReference type="Proteomes" id="UP000033035"/>
    </source>
</evidence>
<sequence length="815" mass="92303">MYGTKLLYRIIILLSCSNAIAQNTFKDIEVKLDTQRNIFPQEKLHLHLDKSIYIPGDTIWFKAYLVDAAYHLPTSNSRYVYTELINQEDSIISRIMIRPDSLNILHGYLPVATNMISGDYNIRAYTAYMENYKDYFFQKKIHILSPQKGVKVNENPDIVSDIDIQFFPEGGQSPVGTNHKIAFKAIGTDGLHRNIKGVIIDEKQDTITPFASTHLGMGYFMLQYSPGKQYYADCINEQGKKKRIKLPEPENGVSLKVQHSRNRIAISISRPASPVFSEDSLFVLIHTRGILQYWDKWKADQEFLYLNTESFPSGISQIALFDSNKNLLSERLIFVLNENQADVSVNPDKEVYGKRKTVNLKFILKDIQATDGDCSVSVTDDNDLNTDTTFTITSNLLLTSELKGYIENPGYYMQTNNRQAANAADLLMLTQGWRRYDVAGIMKNKHLAPVIAYETSMQIQGSIKDGYYKKGATANGQVTLYVPDYDYSDAAISDDNGAYSISNFEFPDSTLYLLQGSTSRGSSENVILDVRERSFPPVNTFYKSGTDEFIKNEESIGYQMKAMQKYMDQNDIRTIDLPNIDIQAAPISKPANTRSLYEQFNTHQLNEDEILDKTPVLTDELLLYLPGMFGFRKYFQSLNKRGTLVDSGENAPCLVVLNDHVMPSDFDINMIPVSSIKSIGVISGPKMVLFGRNGAPVINREEAKITPKKALVITTKETYTPSSTIKKNSCFVNKTFFGFQKAAEFYSPRYEAIDSIIRKDLRTTIYWNPSVKLSTDKESDISFYTSDNTTSYSIIVEGITNNGDIIYSKHKIQVK</sequence>
<organism evidence="2 3">
    <name type="scientific">Parabacteroides gordonii MS-1 = DSM 23371</name>
    <dbReference type="NCBI Taxonomy" id="1203610"/>
    <lineage>
        <taxon>Bacteria</taxon>
        <taxon>Pseudomonadati</taxon>
        <taxon>Bacteroidota</taxon>
        <taxon>Bacteroidia</taxon>
        <taxon>Bacteroidales</taxon>
        <taxon>Tannerellaceae</taxon>
        <taxon>Parabacteroides</taxon>
    </lineage>
</organism>
<dbReference type="HOGENOM" id="CLU_013214_1_0_10"/>
<evidence type="ECO:0000313" key="2">
    <source>
        <dbReference type="EMBL" id="KKB54264.1"/>
    </source>
</evidence>
<keyword evidence="1" id="KW-0732">Signal</keyword>
<dbReference type="Gene3D" id="2.60.40.1930">
    <property type="match status" value="1"/>
</dbReference>
<feature type="chain" id="PRO_5002488895" description="Macroglobulin domain-containing protein" evidence="1">
    <location>
        <begin position="22"/>
        <end position="815"/>
    </location>
</feature>